<dbReference type="PaxDb" id="3708-A0A078FSW5"/>
<accession>A0A078FSW5</accession>
<dbReference type="AlphaFoldDB" id="A0A078FSW5"/>
<sequence length="87" mass="10272">MLLLLLYLMRDTCITYLMVVRLPSDVQSFEEKIKYQNDYMESIKKMEESWSKNKKNLAEERLALGVENGLDITVNRRRCTLLCCSEC</sequence>
<evidence type="ECO:0000313" key="2">
    <source>
        <dbReference type="Proteomes" id="UP000028999"/>
    </source>
</evidence>
<evidence type="ECO:0000313" key="1">
    <source>
        <dbReference type="EMBL" id="CDY16004.1"/>
    </source>
</evidence>
<organism evidence="1 2">
    <name type="scientific">Brassica napus</name>
    <name type="common">Rape</name>
    <dbReference type="NCBI Taxonomy" id="3708"/>
    <lineage>
        <taxon>Eukaryota</taxon>
        <taxon>Viridiplantae</taxon>
        <taxon>Streptophyta</taxon>
        <taxon>Embryophyta</taxon>
        <taxon>Tracheophyta</taxon>
        <taxon>Spermatophyta</taxon>
        <taxon>Magnoliopsida</taxon>
        <taxon>eudicotyledons</taxon>
        <taxon>Gunneridae</taxon>
        <taxon>Pentapetalae</taxon>
        <taxon>rosids</taxon>
        <taxon>malvids</taxon>
        <taxon>Brassicales</taxon>
        <taxon>Brassicaceae</taxon>
        <taxon>Brassiceae</taxon>
        <taxon>Brassica</taxon>
    </lineage>
</organism>
<dbReference type="EMBL" id="LK032060">
    <property type="protein sequence ID" value="CDY16004.1"/>
    <property type="molecule type" value="Genomic_DNA"/>
</dbReference>
<name>A0A078FSW5_BRANA</name>
<protein>
    <submittedName>
        <fullName evidence="1">BnaC08g41190D protein</fullName>
    </submittedName>
</protein>
<proteinExistence type="predicted"/>
<keyword evidence="2" id="KW-1185">Reference proteome</keyword>
<dbReference type="Proteomes" id="UP000028999">
    <property type="component" value="Unassembled WGS sequence"/>
</dbReference>
<dbReference type="Gramene" id="CDY16004">
    <property type="protein sequence ID" value="CDY16004"/>
    <property type="gene ID" value="GSBRNA2T00090390001"/>
</dbReference>
<gene>
    <name evidence="1" type="primary">BnaC08g41190D</name>
    <name evidence="1" type="ORF">GSBRNA2T00090390001</name>
</gene>
<dbReference type="STRING" id="3708.A0A078FSW5"/>
<reference evidence="1 2" key="1">
    <citation type="journal article" date="2014" name="Science">
        <title>Plant genetics. Early allopolyploid evolution in the post-Neolithic Brassica napus oilseed genome.</title>
        <authorList>
            <person name="Chalhoub B."/>
            <person name="Denoeud F."/>
            <person name="Liu S."/>
            <person name="Parkin I.A."/>
            <person name="Tang H."/>
            <person name="Wang X."/>
            <person name="Chiquet J."/>
            <person name="Belcram H."/>
            <person name="Tong C."/>
            <person name="Samans B."/>
            <person name="Correa M."/>
            <person name="Da Silva C."/>
            <person name="Just J."/>
            <person name="Falentin C."/>
            <person name="Koh C.S."/>
            <person name="Le Clainche I."/>
            <person name="Bernard M."/>
            <person name="Bento P."/>
            <person name="Noel B."/>
            <person name="Labadie K."/>
            <person name="Alberti A."/>
            <person name="Charles M."/>
            <person name="Arnaud D."/>
            <person name="Guo H."/>
            <person name="Daviaud C."/>
            <person name="Alamery S."/>
            <person name="Jabbari K."/>
            <person name="Zhao M."/>
            <person name="Edger P.P."/>
            <person name="Chelaifa H."/>
            <person name="Tack D."/>
            <person name="Lassalle G."/>
            <person name="Mestiri I."/>
            <person name="Schnel N."/>
            <person name="Le Paslier M.C."/>
            <person name="Fan G."/>
            <person name="Renault V."/>
            <person name="Bayer P.E."/>
            <person name="Golicz A.A."/>
            <person name="Manoli S."/>
            <person name="Lee T.H."/>
            <person name="Thi V.H."/>
            <person name="Chalabi S."/>
            <person name="Hu Q."/>
            <person name="Fan C."/>
            <person name="Tollenaere R."/>
            <person name="Lu Y."/>
            <person name="Battail C."/>
            <person name="Shen J."/>
            <person name="Sidebottom C.H."/>
            <person name="Wang X."/>
            <person name="Canaguier A."/>
            <person name="Chauveau A."/>
            <person name="Berard A."/>
            <person name="Deniot G."/>
            <person name="Guan M."/>
            <person name="Liu Z."/>
            <person name="Sun F."/>
            <person name="Lim Y.P."/>
            <person name="Lyons E."/>
            <person name="Town C.D."/>
            <person name="Bancroft I."/>
            <person name="Wang X."/>
            <person name="Meng J."/>
            <person name="Ma J."/>
            <person name="Pires J.C."/>
            <person name="King G.J."/>
            <person name="Brunel D."/>
            <person name="Delourme R."/>
            <person name="Renard M."/>
            <person name="Aury J.M."/>
            <person name="Adams K.L."/>
            <person name="Batley J."/>
            <person name="Snowdon R.J."/>
            <person name="Tost J."/>
            <person name="Edwards D."/>
            <person name="Zhou Y."/>
            <person name="Hua W."/>
            <person name="Sharpe A.G."/>
            <person name="Paterson A.H."/>
            <person name="Guan C."/>
            <person name="Wincker P."/>
        </authorList>
    </citation>
    <scope>NUCLEOTIDE SEQUENCE [LARGE SCALE GENOMIC DNA]</scope>
    <source>
        <strain evidence="2">cv. Darmor-bzh</strain>
    </source>
</reference>